<evidence type="ECO:0000313" key="3">
    <source>
        <dbReference type="EMBL" id="GGB77444.1"/>
    </source>
</evidence>
<name>A0ABQ1JXF1_9PROT</name>
<dbReference type="PANTHER" id="PTHR42733">
    <property type="entry name" value="DJ-1 PROTEIN"/>
    <property type="match status" value="1"/>
</dbReference>
<keyword evidence="3" id="KW-0645">Protease</keyword>
<evidence type="ECO:0000259" key="2">
    <source>
        <dbReference type="Pfam" id="PF01965"/>
    </source>
</evidence>
<dbReference type="InterPro" id="IPR006286">
    <property type="entry name" value="C56_PfpI-like"/>
</dbReference>
<evidence type="ECO:0000256" key="1">
    <source>
        <dbReference type="ARBA" id="ARBA00008542"/>
    </source>
</evidence>
<comment type="caution">
    <text evidence="3">The sequence shown here is derived from an EMBL/GenBank/DDBJ whole genome shotgun (WGS) entry which is preliminary data.</text>
</comment>
<reference evidence="4" key="1">
    <citation type="journal article" date="2019" name="Int. J. Syst. Evol. Microbiol.">
        <title>The Global Catalogue of Microorganisms (GCM) 10K type strain sequencing project: providing services to taxonomists for standard genome sequencing and annotation.</title>
        <authorList>
            <consortium name="The Broad Institute Genomics Platform"/>
            <consortium name="The Broad Institute Genome Sequencing Center for Infectious Disease"/>
            <person name="Wu L."/>
            <person name="Ma J."/>
        </authorList>
    </citation>
    <scope>NUCLEOTIDE SEQUENCE [LARGE SCALE GENOMIC DNA]</scope>
    <source>
        <strain evidence="4">CGMCC 1.15928</strain>
    </source>
</reference>
<dbReference type="CDD" id="cd03134">
    <property type="entry name" value="GATase1_PfpI_like"/>
    <property type="match status" value="1"/>
</dbReference>
<sequence length="191" mass="20579">MTKRAEGKTLAILAADGFEEVELTSPKEAIENAGGKTVIVSLEHGEIEANQHRKHGMKIAVDKTLDEVKADDFDAILIPGGLFSPDTLRTNQKALDFVSAFFEQKKPVFSICHGPQVLISANLVNGRKVTGFKAIQQDLKNAGGIVSDEPVVVDEGLVTSRNPDDLGAFNDKIVEEICEGKHDGQRESVAA</sequence>
<dbReference type="InterPro" id="IPR029062">
    <property type="entry name" value="Class_I_gatase-like"/>
</dbReference>
<comment type="similarity">
    <text evidence="1">Belongs to the peptidase C56 family.</text>
</comment>
<dbReference type="GO" id="GO:0008233">
    <property type="term" value="F:peptidase activity"/>
    <property type="evidence" value="ECO:0007669"/>
    <property type="project" value="UniProtKB-KW"/>
</dbReference>
<feature type="domain" description="DJ-1/PfpI" evidence="2">
    <location>
        <begin position="9"/>
        <end position="176"/>
    </location>
</feature>
<dbReference type="RefSeq" id="WP_084391339.1">
    <property type="nucleotide sequence ID" value="NZ_BMKF01000002.1"/>
</dbReference>
<dbReference type="NCBIfam" id="TIGR01382">
    <property type="entry name" value="PfpI"/>
    <property type="match status" value="1"/>
</dbReference>
<dbReference type="Pfam" id="PF01965">
    <property type="entry name" value="DJ-1_PfpI"/>
    <property type="match status" value="1"/>
</dbReference>
<dbReference type="PROSITE" id="PS51273">
    <property type="entry name" value="GATASE_TYPE_1"/>
    <property type="match status" value="1"/>
</dbReference>
<dbReference type="SUPFAM" id="SSF52317">
    <property type="entry name" value="Class I glutamine amidotransferase-like"/>
    <property type="match status" value="1"/>
</dbReference>
<organism evidence="3 4">
    <name type="scientific">Henriciella pelagia</name>
    <dbReference type="NCBI Taxonomy" id="1977912"/>
    <lineage>
        <taxon>Bacteria</taxon>
        <taxon>Pseudomonadati</taxon>
        <taxon>Pseudomonadota</taxon>
        <taxon>Alphaproteobacteria</taxon>
        <taxon>Hyphomonadales</taxon>
        <taxon>Hyphomonadaceae</taxon>
        <taxon>Henriciella</taxon>
    </lineage>
</organism>
<dbReference type="PROSITE" id="PS51276">
    <property type="entry name" value="PEPTIDASE_C56_PFPI"/>
    <property type="match status" value="1"/>
</dbReference>
<protein>
    <submittedName>
        <fullName evidence="3">Protease</fullName>
    </submittedName>
</protein>
<dbReference type="InterPro" id="IPR002818">
    <property type="entry name" value="DJ-1/PfpI"/>
</dbReference>
<dbReference type="Proteomes" id="UP000628854">
    <property type="component" value="Unassembled WGS sequence"/>
</dbReference>
<accession>A0ABQ1JXF1</accession>
<gene>
    <name evidence="3" type="ORF">GCM10011503_27790</name>
</gene>
<proteinExistence type="inferred from homology"/>
<dbReference type="Gene3D" id="3.40.50.880">
    <property type="match status" value="1"/>
</dbReference>
<keyword evidence="3" id="KW-0378">Hydrolase</keyword>
<evidence type="ECO:0000313" key="4">
    <source>
        <dbReference type="Proteomes" id="UP000628854"/>
    </source>
</evidence>
<dbReference type="PANTHER" id="PTHR42733:SF12">
    <property type="entry name" value="PROTEINASE"/>
    <property type="match status" value="1"/>
</dbReference>
<dbReference type="EMBL" id="BMKF01000002">
    <property type="protein sequence ID" value="GGB77444.1"/>
    <property type="molecule type" value="Genomic_DNA"/>
</dbReference>
<keyword evidence="4" id="KW-1185">Reference proteome</keyword>
<dbReference type="GO" id="GO:0006508">
    <property type="term" value="P:proteolysis"/>
    <property type="evidence" value="ECO:0007669"/>
    <property type="project" value="UniProtKB-KW"/>
</dbReference>